<name>A0A914HSJ5_GLORO</name>
<evidence type="ECO:0000256" key="2">
    <source>
        <dbReference type="SAM" id="Phobius"/>
    </source>
</evidence>
<sequence length="738" mass="80080">MPFIVSRRRRIKLLNLNSFPAAFLIAHLHILAFARVTEQDAFGTSPPLPSQSPTSADSLGAPIAFPIFRPPIVPVRRQKTIVEQERPSVGLRHFTAPSFPNQSTAEQISVTSDGTSSSLSSSVVEEDDNSSHQPEEEELAFSPVNIFNTKINNASNNSAHPQVALHHLEPFGTHQKENDGGIDQTTTTSNLLLSTNLPTKGKSPPNSAFPSTTTTSSSTTSRSSTLRLLPNSNGARASITPQFPVFTGMRMQIIESDESEGERSSTSAGEDNEDHLNSHQQKMHYNRTNKSKPNNQNLLHVVRPNKLIGENVSSSSSSSSTTRVNTSNRENGMATGGNNAFGTFAPTIRIEPITKPTIGSSLGQLKNSTTLSISPSTTDEVTEDLLLAFISSTNGPSIHHQQSPRKPSFKAPVEEHGDSFGQQIGESTLPMTTKLPTMGPSEEVIPRPTTPKTREEDRHWVEQSSPNTTKPATTKPSTSSSPTMKSTTATVSEPTQLPTTTTTHTTATTTATSTNTIARTTATKTTEHSEAGDIRAQLTDDRITIGTRRTTQTTTTSPSQSIDWSENHIEEEAGETITTTPMGRPTTSIWSSILQKFGGEHDLQGENTLEASRSTEHSSYGSASLRLFVIAGIIAVLFIAVGIGSICTGRYVRKSRQLHGKYRPAAYELQTTRPPPLTGGSSAAIPPPPNTMFSTNEHHQQQQNHEQRFEFGHLHQIPTHYSQQLTLNGNGGREERLI</sequence>
<feature type="compositionally biased region" description="Low complexity" evidence="1">
    <location>
        <begin position="311"/>
        <end position="329"/>
    </location>
</feature>
<accession>A0A914HSJ5</accession>
<dbReference type="WBParaSite" id="Gr19_v10_g4080.t1">
    <property type="protein sequence ID" value="Gr19_v10_g4080.t1"/>
    <property type="gene ID" value="Gr19_v10_g4080"/>
</dbReference>
<feature type="transmembrane region" description="Helical" evidence="2">
    <location>
        <begin position="627"/>
        <end position="652"/>
    </location>
</feature>
<feature type="region of interest" description="Disordered" evidence="1">
    <location>
        <begin position="308"/>
        <end position="340"/>
    </location>
</feature>
<keyword evidence="3" id="KW-1185">Reference proteome</keyword>
<feature type="region of interest" description="Disordered" evidence="1">
    <location>
        <begin position="394"/>
        <end position="531"/>
    </location>
</feature>
<feature type="compositionally biased region" description="Polar residues" evidence="1">
    <location>
        <begin position="98"/>
        <end position="108"/>
    </location>
</feature>
<organism evidence="3 4">
    <name type="scientific">Globodera rostochiensis</name>
    <name type="common">Golden nematode worm</name>
    <name type="synonym">Heterodera rostochiensis</name>
    <dbReference type="NCBI Taxonomy" id="31243"/>
    <lineage>
        <taxon>Eukaryota</taxon>
        <taxon>Metazoa</taxon>
        <taxon>Ecdysozoa</taxon>
        <taxon>Nematoda</taxon>
        <taxon>Chromadorea</taxon>
        <taxon>Rhabditida</taxon>
        <taxon>Tylenchina</taxon>
        <taxon>Tylenchomorpha</taxon>
        <taxon>Tylenchoidea</taxon>
        <taxon>Heteroderidae</taxon>
        <taxon>Heteroderinae</taxon>
        <taxon>Globodera</taxon>
    </lineage>
</organism>
<keyword evidence="2" id="KW-0472">Membrane</keyword>
<evidence type="ECO:0000256" key="1">
    <source>
        <dbReference type="SAM" id="MobiDB-lite"/>
    </source>
</evidence>
<proteinExistence type="predicted"/>
<reference evidence="4" key="1">
    <citation type="submission" date="2022-11" db="UniProtKB">
        <authorList>
            <consortium name="WormBaseParasite"/>
        </authorList>
    </citation>
    <scope>IDENTIFICATION</scope>
</reference>
<evidence type="ECO:0000313" key="3">
    <source>
        <dbReference type="Proteomes" id="UP000887572"/>
    </source>
</evidence>
<keyword evidence="2" id="KW-0812">Transmembrane</keyword>
<feature type="compositionally biased region" description="Low complexity" evidence="1">
    <location>
        <begin position="109"/>
        <end position="123"/>
    </location>
</feature>
<dbReference type="AlphaFoldDB" id="A0A914HSJ5"/>
<feature type="compositionally biased region" description="Polar residues" evidence="1">
    <location>
        <begin position="394"/>
        <end position="405"/>
    </location>
</feature>
<feature type="region of interest" description="Disordered" evidence="1">
    <location>
        <begin position="194"/>
        <end position="243"/>
    </location>
</feature>
<feature type="compositionally biased region" description="Polar residues" evidence="1">
    <location>
        <begin position="420"/>
        <end position="435"/>
    </location>
</feature>
<evidence type="ECO:0000313" key="4">
    <source>
        <dbReference type="WBParaSite" id="Gr19_v10_g4080.t1"/>
    </source>
</evidence>
<dbReference type="Proteomes" id="UP000887572">
    <property type="component" value="Unplaced"/>
</dbReference>
<protein>
    <submittedName>
        <fullName evidence="4">Uncharacterized protein</fullName>
    </submittedName>
</protein>
<feature type="compositionally biased region" description="Basic and acidic residues" evidence="1">
    <location>
        <begin position="452"/>
        <end position="461"/>
    </location>
</feature>
<feature type="region of interest" description="Disordered" evidence="1">
    <location>
        <begin position="84"/>
        <end position="138"/>
    </location>
</feature>
<feature type="compositionally biased region" description="Low complexity" evidence="1">
    <location>
        <begin position="464"/>
        <end position="524"/>
    </location>
</feature>
<feature type="compositionally biased region" description="Low complexity" evidence="1">
    <location>
        <begin position="211"/>
        <end position="229"/>
    </location>
</feature>
<feature type="region of interest" description="Disordered" evidence="1">
    <location>
        <begin position="256"/>
        <end position="279"/>
    </location>
</feature>
<keyword evidence="2" id="KW-1133">Transmembrane helix</keyword>
<feature type="compositionally biased region" description="Polar residues" evidence="1">
    <location>
        <begin position="230"/>
        <end position="241"/>
    </location>
</feature>